<feature type="signal peptide" evidence="11">
    <location>
        <begin position="1"/>
        <end position="23"/>
    </location>
</feature>
<dbReference type="GO" id="GO:0045454">
    <property type="term" value="P:cell redox homeostasis"/>
    <property type="evidence" value="ECO:0007669"/>
    <property type="project" value="InterPro"/>
</dbReference>
<dbReference type="GO" id="GO:0015035">
    <property type="term" value="F:protein-disulfide reductase activity"/>
    <property type="evidence" value="ECO:0007669"/>
    <property type="project" value="InterPro"/>
</dbReference>
<dbReference type="Gene3D" id="3.40.30.10">
    <property type="entry name" value="Glutaredoxin"/>
    <property type="match status" value="1"/>
</dbReference>
<keyword evidence="6" id="KW-0249">Electron transport</keyword>
<evidence type="ECO:0000256" key="4">
    <source>
        <dbReference type="ARBA" id="ARBA00022640"/>
    </source>
</evidence>
<keyword evidence="9" id="KW-0676">Redox-active center</keyword>
<evidence type="ECO:0000256" key="3">
    <source>
        <dbReference type="ARBA" id="ARBA00022528"/>
    </source>
</evidence>
<evidence type="ECO:0000256" key="5">
    <source>
        <dbReference type="ARBA" id="ARBA00022946"/>
    </source>
</evidence>
<comment type="similarity">
    <text evidence="10">Belongs to the thioredoxin family. Plant CITRX-type subfamily.</text>
</comment>
<evidence type="ECO:0000259" key="12">
    <source>
        <dbReference type="PROSITE" id="PS51352"/>
    </source>
</evidence>
<keyword evidence="8" id="KW-1015">Disulfide bond</keyword>
<dbReference type="GO" id="GO:0009507">
    <property type="term" value="C:chloroplast"/>
    <property type="evidence" value="ECO:0007669"/>
    <property type="project" value="UniProtKB-SubCell"/>
</dbReference>
<dbReference type="InterPro" id="IPR044182">
    <property type="entry name" value="CITRX"/>
</dbReference>
<evidence type="ECO:0000256" key="1">
    <source>
        <dbReference type="ARBA" id="ARBA00004229"/>
    </source>
</evidence>
<dbReference type="CDD" id="cd02947">
    <property type="entry name" value="TRX_family"/>
    <property type="match status" value="1"/>
</dbReference>
<accession>A0A7S0FMJ0</accession>
<dbReference type="InterPro" id="IPR013766">
    <property type="entry name" value="Thioredoxin_domain"/>
</dbReference>
<evidence type="ECO:0000256" key="11">
    <source>
        <dbReference type="SAM" id="SignalP"/>
    </source>
</evidence>
<keyword evidence="11" id="KW-0732">Signal</keyword>
<evidence type="ECO:0000313" key="13">
    <source>
        <dbReference type="EMBL" id="CAD8369461.1"/>
    </source>
</evidence>
<keyword evidence="5" id="KW-0809">Transit peptide</keyword>
<evidence type="ECO:0000256" key="6">
    <source>
        <dbReference type="ARBA" id="ARBA00022982"/>
    </source>
</evidence>
<evidence type="ECO:0000256" key="2">
    <source>
        <dbReference type="ARBA" id="ARBA00022448"/>
    </source>
</evidence>
<organism evidence="13">
    <name type="scientific">Minutocellus polymorphus</name>
    <dbReference type="NCBI Taxonomy" id="265543"/>
    <lineage>
        <taxon>Eukaryota</taxon>
        <taxon>Sar</taxon>
        <taxon>Stramenopiles</taxon>
        <taxon>Ochrophyta</taxon>
        <taxon>Bacillariophyta</taxon>
        <taxon>Mediophyceae</taxon>
        <taxon>Cymatosirophycidae</taxon>
        <taxon>Cymatosirales</taxon>
        <taxon>Cymatosiraceae</taxon>
        <taxon>Minutocellus</taxon>
    </lineage>
</organism>
<name>A0A7S0FMJ0_9STRA</name>
<keyword evidence="4" id="KW-0934">Plastid</keyword>
<evidence type="ECO:0000256" key="8">
    <source>
        <dbReference type="ARBA" id="ARBA00023157"/>
    </source>
</evidence>
<sequence length="195" mass="20739">MRSSVGALCSAAAALAAVPTATAFSLVPSSSSLTAPAHRIHRLTSSSNTALQNAAADGSGDTDAKQEVKAAPLVSGAELEVMLTDWDEPLVVDAYATWCGPCLLMAPEFEAAAKELKGKVRFVKIDTDQEQEMAARLNIMGLPTLLFLDKFEPEEGSTEEAKAVLKDRIEGAIRKDSILALCDHHFFGGPRPEQL</sequence>
<dbReference type="PANTHER" id="PTHR47834">
    <property type="entry name" value="THIOREDOXIN-LIKE PROTEIN CITRX, CHLOROPLASTIC"/>
    <property type="match status" value="1"/>
</dbReference>
<feature type="chain" id="PRO_5030925430" description="Thioredoxin domain-containing protein" evidence="11">
    <location>
        <begin position="24"/>
        <end position="195"/>
    </location>
</feature>
<dbReference type="InterPro" id="IPR036249">
    <property type="entry name" value="Thioredoxin-like_sf"/>
</dbReference>
<gene>
    <name evidence="13" type="ORF">MPOL1434_LOCUS5453</name>
</gene>
<feature type="domain" description="Thioredoxin" evidence="12">
    <location>
        <begin position="59"/>
        <end position="195"/>
    </location>
</feature>
<dbReference type="EMBL" id="HBEJ01009284">
    <property type="protein sequence ID" value="CAD8369461.1"/>
    <property type="molecule type" value="Transcribed_RNA"/>
</dbReference>
<evidence type="ECO:0000256" key="10">
    <source>
        <dbReference type="ARBA" id="ARBA00024039"/>
    </source>
</evidence>
<protein>
    <recommendedName>
        <fullName evidence="12">Thioredoxin domain-containing protein</fullName>
    </recommendedName>
</protein>
<comment type="subcellular location">
    <subcellularLocation>
        <location evidence="1">Plastid</location>
        <location evidence="1">Chloroplast</location>
    </subcellularLocation>
</comment>
<dbReference type="PRINTS" id="PR00421">
    <property type="entry name" value="THIOREDOXIN"/>
</dbReference>
<dbReference type="SUPFAM" id="SSF52833">
    <property type="entry name" value="Thioredoxin-like"/>
    <property type="match status" value="1"/>
</dbReference>
<dbReference type="AlphaFoldDB" id="A0A7S0FMJ0"/>
<evidence type="ECO:0000256" key="7">
    <source>
        <dbReference type="ARBA" id="ARBA00023002"/>
    </source>
</evidence>
<dbReference type="Pfam" id="PF00085">
    <property type="entry name" value="Thioredoxin"/>
    <property type="match status" value="1"/>
</dbReference>
<keyword evidence="2" id="KW-0813">Transport</keyword>
<keyword evidence="3" id="KW-0150">Chloroplast</keyword>
<dbReference type="PROSITE" id="PS51352">
    <property type="entry name" value="THIOREDOXIN_2"/>
    <property type="match status" value="1"/>
</dbReference>
<dbReference type="PANTHER" id="PTHR47834:SF2">
    <property type="entry name" value="THIOREDOXIN-LIKE PROTEIN CITRX, CHLOROPLASTIC"/>
    <property type="match status" value="1"/>
</dbReference>
<reference evidence="13" key="1">
    <citation type="submission" date="2021-01" db="EMBL/GenBank/DDBJ databases">
        <authorList>
            <person name="Corre E."/>
            <person name="Pelletier E."/>
            <person name="Niang G."/>
            <person name="Scheremetjew M."/>
            <person name="Finn R."/>
            <person name="Kale V."/>
            <person name="Holt S."/>
            <person name="Cochrane G."/>
            <person name="Meng A."/>
            <person name="Brown T."/>
            <person name="Cohen L."/>
        </authorList>
    </citation>
    <scope>NUCLEOTIDE SEQUENCE</scope>
    <source>
        <strain evidence="13">CCMP3303</strain>
    </source>
</reference>
<evidence type="ECO:0000256" key="9">
    <source>
        <dbReference type="ARBA" id="ARBA00023284"/>
    </source>
</evidence>
<keyword evidence="7" id="KW-0560">Oxidoreductase</keyword>
<proteinExistence type="inferred from homology"/>